<evidence type="ECO:0000313" key="2">
    <source>
        <dbReference type="EMBL" id="CAH2046021.1"/>
    </source>
</evidence>
<protein>
    <submittedName>
        <fullName evidence="2">Uncharacterized protein</fullName>
    </submittedName>
</protein>
<evidence type="ECO:0000256" key="1">
    <source>
        <dbReference type="SAM" id="Phobius"/>
    </source>
</evidence>
<feature type="transmembrane region" description="Helical" evidence="1">
    <location>
        <begin position="159"/>
        <end position="177"/>
    </location>
</feature>
<keyword evidence="3" id="KW-1185">Reference proteome</keyword>
<reference evidence="2" key="1">
    <citation type="submission" date="2022-03" db="EMBL/GenBank/DDBJ databases">
        <authorList>
            <person name="Martin H S."/>
        </authorList>
    </citation>
    <scope>NUCLEOTIDE SEQUENCE</scope>
</reference>
<sequence>MIGTTAQARGYTRYPKYVREDEDLGRLPQESVQSTELFLGAMAGGTSSLPTSPAGGITSFAIMFSSLLLDNNSLNWWFPFLFHLAYVVLSPQARGYTRYPKYVREDEDLGRLPQESVQSTELFLGAMAGGTSSLPTSPAGGITSFAIMFSSLLLDNNSLNWWFPFLFHLAYVVLSRARSR</sequence>
<organism evidence="2 3">
    <name type="scientific">Iphiclides podalirius</name>
    <name type="common">scarce swallowtail</name>
    <dbReference type="NCBI Taxonomy" id="110791"/>
    <lineage>
        <taxon>Eukaryota</taxon>
        <taxon>Metazoa</taxon>
        <taxon>Ecdysozoa</taxon>
        <taxon>Arthropoda</taxon>
        <taxon>Hexapoda</taxon>
        <taxon>Insecta</taxon>
        <taxon>Pterygota</taxon>
        <taxon>Neoptera</taxon>
        <taxon>Endopterygota</taxon>
        <taxon>Lepidoptera</taxon>
        <taxon>Glossata</taxon>
        <taxon>Ditrysia</taxon>
        <taxon>Papilionoidea</taxon>
        <taxon>Papilionidae</taxon>
        <taxon>Papilioninae</taxon>
        <taxon>Iphiclides</taxon>
    </lineage>
</organism>
<evidence type="ECO:0000313" key="3">
    <source>
        <dbReference type="Proteomes" id="UP000837857"/>
    </source>
</evidence>
<keyword evidence="1" id="KW-1133">Transmembrane helix</keyword>
<gene>
    <name evidence="2" type="ORF">IPOD504_LOCUS5335</name>
</gene>
<accession>A0ABN8I1A9</accession>
<proteinExistence type="predicted"/>
<dbReference type="EMBL" id="OW152828">
    <property type="protein sequence ID" value="CAH2046021.1"/>
    <property type="molecule type" value="Genomic_DNA"/>
</dbReference>
<name>A0ABN8I1A9_9NEOP</name>
<keyword evidence="1" id="KW-0812">Transmembrane</keyword>
<feature type="non-terminal residue" evidence="2">
    <location>
        <position position="1"/>
    </location>
</feature>
<dbReference type="Proteomes" id="UP000837857">
    <property type="component" value="Chromosome 16"/>
</dbReference>
<keyword evidence="1" id="KW-0472">Membrane</keyword>